<dbReference type="InterPro" id="IPR054851">
    <property type="entry name" value="Isoprenylcys_mtase"/>
</dbReference>
<accession>A0A6M0RL70</accession>
<dbReference type="GO" id="GO:0004671">
    <property type="term" value="F:protein C-terminal S-isoprenylcysteine carboxyl O-methyltransferase activity"/>
    <property type="evidence" value="ECO:0007669"/>
    <property type="project" value="InterPro"/>
</dbReference>
<dbReference type="Pfam" id="PF04140">
    <property type="entry name" value="ICMT"/>
    <property type="match status" value="1"/>
</dbReference>
<keyword evidence="6" id="KW-0489">Methyltransferase</keyword>
<evidence type="ECO:0000313" key="6">
    <source>
        <dbReference type="EMBL" id="NEZ56899.1"/>
    </source>
</evidence>
<dbReference type="Proteomes" id="UP000481033">
    <property type="component" value="Unassembled WGS sequence"/>
</dbReference>
<feature type="transmembrane region" description="Helical" evidence="5">
    <location>
        <begin position="99"/>
        <end position="129"/>
    </location>
</feature>
<evidence type="ECO:0000256" key="4">
    <source>
        <dbReference type="ARBA" id="ARBA00023136"/>
    </source>
</evidence>
<name>A0A6M0RL70_9CYAN</name>
<keyword evidence="4 5" id="KW-0472">Membrane</keyword>
<dbReference type="Gene3D" id="1.20.120.1630">
    <property type="match status" value="1"/>
</dbReference>
<dbReference type="GO" id="GO:0016020">
    <property type="term" value="C:membrane"/>
    <property type="evidence" value="ECO:0007669"/>
    <property type="project" value="UniProtKB-SubCell"/>
</dbReference>
<dbReference type="PANTHER" id="PTHR12714:SF9">
    <property type="entry name" value="PROTEIN-S-ISOPRENYLCYSTEINE O-METHYLTRANSFERASE"/>
    <property type="match status" value="1"/>
</dbReference>
<dbReference type="EMBL" id="QXHD01000004">
    <property type="protein sequence ID" value="NEZ56899.1"/>
    <property type="molecule type" value="Genomic_DNA"/>
</dbReference>
<evidence type="ECO:0000256" key="3">
    <source>
        <dbReference type="ARBA" id="ARBA00022989"/>
    </source>
</evidence>
<dbReference type="NCBIfam" id="NF040696">
    <property type="entry name" value="isopcys_mtase"/>
    <property type="match status" value="1"/>
</dbReference>
<comment type="subcellular location">
    <subcellularLocation>
        <location evidence="1">Membrane</location>
        <topology evidence="1">Multi-pass membrane protein</topology>
    </subcellularLocation>
</comment>
<evidence type="ECO:0000256" key="5">
    <source>
        <dbReference type="SAM" id="Phobius"/>
    </source>
</evidence>
<comment type="caution">
    <text evidence="6">The sequence shown here is derived from an EMBL/GenBank/DDBJ whole genome shotgun (WGS) entry which is preliminary data.</text>
</comment>
<proteinExistence type="predicted"/>
<sequence length="161" mass="18707">MDNRKTPLENGLLAFVLLGMCVLPLIYIFTPLFNFANYSLPVGANVLGIVTFAIALYLFWRSHHDLGKNWSPTLQVREDHTLITKGIYQNIRHPMYTAIWLWVIAQALLLTNWIVGLSGVITFGTLYFFRVGNEENMMLEQFGEQYQAYRQRTKRLVPFLF</sequence>
<keyword evidence="2 5" id="KW-0812">Transmembrane</keyword>
<evidence type="ECO:0000256" key="1">
    <source>
        <dbReference type="ARBA" id="ARBA00004141"/>
    </source>
</evidence>
<evidence type="ECO:0000256" key="2">
    <source>
        <dbReference type="ARBA" id="ARBA00022692"/>
    </source>
</evidence>
<keyword evidence="7" id="KW-1185">Reference proteome</keyword>
<dbReference type="AlphaFoldDB" id="A0A6M0RL70"/>
<keyword evidence="3 5" id="KW-1133">Transmembrane helix</keyword>
<dbReference type="InterPro" id="IPR007269">
    <property type="entry name" value="ICMT_MeTrfase"/>
</dbReference>
<reference evidence="6 7" key="1">
    <citation type="journal article" date="2020" name="Microb. Ecol.">
        <title>Ecogenomics of the Marine Benthic Filamentous Cyanobacterium Adonisia.</title>
        <authorList>
            <person name="Walter J.M."/>
            <person name="Coutinho F.H."/>
            <person name="Leomil L."/>
            <person name="Hargreaves P.I."/>
            <person name="Campeao M.E."/>
            <person name="Vieira V.V."/>
            <person name="Silva B.S."/>
            <person name="Fistarol G.O."/>
            <person name="Salomon P.S."/>
            <person name="Sawabe T."/>
            <person name="Mino S."/>
            <person name="Hosokawa M."/>
            <person name="Miyashita H."/>
            <person name="Maruyama F."/>
            <person name="van Verk M.C."/>
            <person name="Dutilh B.E."/>
            <person name="Thompson C.C."/>
            <person name="Thompson F.L."/>
        </authorList>
    </citation>
    <scope>NUCLEOTIDE SEQUENCE [LARGE SCALE GENOMIC DNA]</scope>
    <source>
        <strain evidence="6 7">CCMR0081</strain>
    </source>
</reference>
<gene>
    <name evidence="6" type="ORF">DXZ20_14665</name>
</gene>
<dbReference type="GO" id="GO:0032259">
    <property type="term" value="P:methylation"/>
    <property type="evidence" value="ECO:0007669"/>
    <property type="project" value="UniProtKB-KW"/>
</dbReference>
<organism evidence="6 7">
    <name type="scientific">Adonisia turfae CCMR0081</name>
    <dbReference type="NCBI Taxonomy" id="2292702"/>
    <lineage>
        <taxon>Bacteria</taxon>
        <taxon>Bacillati</taxon>
        <taxon>Cyanobacteriota</taxon>
        <taxon>Adonisia</taxon>
        <taxon>Adonisia turfae</taxon>
    </lineage>
</organism>
<feature type="transmembrane region" description="Helical" evidence="5">
    <location>
        <begin position="12"/>
        <end position="30"/>
    </location>
</feature>
<protein>
    <submittedName>
        <fullName evidence="6">Isoprenylcysteine carboxylmethyltransferase family protein</fullName>
    </submittedName>
</protein>
<feature type="transmembrane region" description="Helical" evidence="5">
    <location>
        <begin position="42"/>
        <end position="60"/>
    </location>
</feature>
<dbReference type="PANTHER" id="PTHR12714">
    <property type="entry name" value="PROTEIN-S ISOPRENYLCYSTEINE O-METHYLTRANSFERASE"/>
    <property type="match status" value="1"/>
</dbReference>
<evidence type="ECO:0000313" key="7">
    <source>
        <dbReference type="Proteomes" id="UP000481033"/>
    </source>
</evidence>
<keyword evidence="6" id="KW-0808">Transferase</keyword>